<dbReference type="Pfam" id="PF00654">
    <property type="entry name" value="Voltage_CLC"/>
    <property type="match status" value="1"/>
</dbReference>
<gene>
    <name evidence="11" type="ORF">FBQ73_00680</name>
</gene>
<evidence type="ECO:0000256" key="3">
    <source>
        <dbReference type="ARBA" id="ARBA00022692"/>
    </source>
</evidence>
<dbReference type="InterPro" id="IPR014743">
    <property type="entry name" value="Cl-channel_core"/>
</dbReference>
<keyword evidence="3 10" id="KW-0812">Transmembrane</keyword>
<feature type="transmembrane region" description="Helical" evidence="10">
    <location>
        <begin position="291"/>
        <end position="310"/>
    </location>
</feature>
<keyword evidence="7" id="KW-0869">Chloride channel</keyword>
<accession>A0A6C1KL49</accession>
<keyword evidence="6 10" id="KW-0472">Membrane</keyword>
<dbReference type="SUPFAM" id="SSF54631">
    <property type="entry name" value="CBS-domain pair"/>
    <property type="match status" value="1"/>
</dbReference>
<evidence type="ECO:0000256" key="7">
    <source>
        <dbReference type="ARBA" id="ARBA00023173"/>
    </source>
</evidence>
<feature type="transmembrane region" description="Helical" evidence="10">
    <location>
        <begin position="357"/>
        <end position="380"/>
    </location>
</feature>
<evidence type="ECO:0000256" key="4">
    <source>
        <dbReference type="ARBA" id="ARBA00022989"/>
    </source>
</evidence>
<sequence length="603" mass="62176">MASPPADPVTADSATAGNGATASALGGLIASVRASVREREVALVVIAAVMGALAGLAASAMSQITQWMHEALFQLAPGDRLSATPELASPWMVLVPVAGGLAMGLIALALQRWRRRSFVDPIEANALHGGRMSLTDSIIVSLQTMVSNGFGASLGLEAGYSQIGAGIASRLGLSFRLRRNDLRILVGAGAAAGIGAAFDAPLMGAFYGFEIIIGSYSIPAAAPVLAATVSAVMVARLLGVHVDPLNIPLDVVVQPLDILPIALLGLLAAGGAVLIMRLVTGVEMLFGKSGIPAPLRPAVAGLGVGALALYSPQVLSDGHGALHLQVDSPVVLSVAIIFGLKILASALSIGSGFRGGLFFASLFLGALMGKLYGGALAMLWPSLQLDPAVCAVAGMGALAVGIIGGPLTMTFLVLEMTRDLALSGYVLAGAVVTSLAVRETFGYSFSTWRFHLRGESIRGAQDVGWMRELTVARMMRTDMATFAEQGTIGALRTAFPLGARRMVVLVDGAGAYAGLVRVVEAHAAEHDPAEAASRLATHRDHMLLPAMNVKEAALAFDAAQAEDLAVVDDPATRRLVGLLGEAHVLRRYAEELDKARKGLGAEA</sequence>
<dbReference type="OrthoDB" id="9814803at2"/>
<organism evidence="11 12">
    <name type="scientific">Xanthobacter autotrophicus</name>
    <dbReference type="NCBI Taxonomy" id="280"/>
    <lineage>
        <taxon>Bacteria</taxon>
        <taxon>Pseudomonadati</taxon>
        <taxon>Pseudomonadota</taxon>
        <taxon>Alphaproteobacteria</taxon>
        <taxon>Hyphomicrobiales</taxon>
        <taxon>Xanthobacteraceae</taxon>
        <taxon>Xanthobacter</taxon>
    </lineage>
</organism>
<dbReference type="PANTHER" id="PTHR43427">
    <property type="entry name" value="CHLORIDE CHANNEL PROTEIN CLC-E"/>
    <property type="match status" value="1"/>
</dbReference>
<comment type="caution">
    <text evidence="11">The sequence shown here is derived from an EMBL/GenBank/DDBJ whole genome shotgun (WGS) entry which is preliminary data.</text>
</comment>
<dbReference type="RefSeq" id="WP_138397605.1">
    <property type="nucleotide sequence ID" value="NZ_JBAFVI010000004.1"/>
</dbReference>
<feature type="transmembrane region" description="Helical" evidence="10">
    <location>
        <begin position="41"/>
        <end position="68"/>
    </location>
</feature>
<evidence type="ECO:0000256" key="6">
    <source>
        <dbReference type="ARBA" id="ARBA00023136"/>
    </source>
</evidence>
<dbReference type="GeneID" id="95771978"/>
<dbReference type="InterPro" id="IPR050368">
    <property type="entry name" value="ClC-type_chloride_channel"/>
</dbReference>
<dbReference type="Gene3D" id="3.10.580.10">
    <property type="entry name" value="CBS-domain"/>
    <property type="match status" value="1"/>
</dbReference>
<dbReference type="EMBL" id="VAUP01000002">
    <property type="protein sequence ID" value="TLX44979.1"/>
    <property type="molecule type" value="Genomic_DNA"/>
</dbReference>
<evidence type="ECO:0000313" key="11">
    <source>
        <dbReference type="EMBL" id="TLX44979.1"/>
    </source>
</evidence>
<reference evidence="11 12" key="1">
    <citation type="submission" date="2019-05" db="EMBL/GenBank/DDBJ databases">
        <authorList>
            <person name="Zhou X."/>
        </authorList>
    </citation>
    <scope>NUCLEOTIDE SEQUENCE [LARGE SCALE GENOMIC DNA]</scope>
    <source>
        <strain evidence="11 12">DSM 432</strain>
    </source>
</reference>
<dbReference type="GO" id="GO:0005254">
    <property type="term" value="F:chloride channel activity"/>
    <property type="evidence" value="ECO:0007669"/>
    <property type="project" value="UniProtKB-KW"/>
</dbReference>
<feature type="transmembrane region" description="Helical" evidence="10">
    <location>
        <begin position="330"/>
        <end position="350"/>
    </location>
</feature>
<evidence type="ECO:0000256" key="1">
    <source>
        <dbReference type="ARBA" id="ARBA00004141"/>
    </source>
</evidence>
<comment type="subcellular location">
    <subcellularLocation>
        <location evidence="1">Membrane</location>
        <topology evidence="1">Multi-pass membrane protein</topology>
    </subcellularLocation>
</comment>
<name>A0A6C1KL49_XANAU</name>
<dbReference type="InterPro" id="IPR001807">
    <property type="entry name" value="ClC"/>
</dbReference>
<dbReference type="CDD" id="cd00400">
    <property type="entry name" value="Voltage_gated_ClC"/>
    <property type="match status" value="1"/>
</dbReference>
<evidence type="ECO:0000313" key="12">
    <source>
        <dbReference type="Proteomes" id="UP000305131"/>
    </source>
</evidence>
<evidence type="ECO:0000256" key="10">
    <source>
        <dbReference type="SAM" id="Phobius"/>
    </source>
</evidence>
<protein>
    <submittedName>
        <fullName evidence="11">Chloride channel protein</fullName>
    </submittedName>
</protein>
<keyword evidence="4 10" id="KW-1133">Transmembrane helix</keyword>
<keyword evidence="5" id="KW-0406">Ion transport</keyword>
<feature type="transmembrane region" description="Helical" evidence="10">
    <location>
        <begin position="258"/>
        <end position="279"/>
    </location>
</feature>
<dbReference type="InterPro" id="IPR046342">
    <property type="entry name" value="CBS_dom_sf"/>
</dbReference>
<dbReference type="PANTHER" id="PTHR43427:SF6">
    <property type="entry name" value="CHLORIDE CHANNEL PROTEIN CLC-E"/>
    <property type="match status" value="1"/>
</dbReference>
<evidence type="ECO:0000256" key="5">
    <source>
        <dbReference type="ARBA" id="ARBA00023065"/>
    </source>
</evidence>
<proteinExistence type="predicted"/>
<keyword evidence="8" id="KW-0868">Chloride</keyword>
<dbReference type="AlphaFoldDB" id="A0A6C1KL49"/>
<keyword evidence="2" id="KW-0813">Transport</keyword>
<dbReference type="GO" id="GO:0034707">
    <property type="term" value="C:chloride channel complex"/>
    <property type="evidence" value="ECO:0007669"/>
    <property type="project" value="UniProtKB-KW"/>
</dbReference>
<dbReference type="Proteomes" id="UP000305131">
    <property type="component" value="Unassembled WGS sequence"/>
</dbReference>
<feature type="transmembrane region" description="Helical" evidence="10">
    <location>
        <begin position="88"/>
        <end position="110"/>
    </location>
</feature>
<feature type="transmembrane region" description="Helical" evidence="10">
    <location>
        <begin position="420"/>
        <end position="437"/>
    </location>
</feature>
<evidence type="ECO:0000256" key="8">
    <source>
        <dbReference type="ARBA" id="ARBA00023214"/>
    </source>
</evidence>
<feature type="transmembrane region" description="Helical" evidence="10">
    <location>
        <begin position="392"/>
        <end position="413"/>
    </location>
</feature>
<dbReference type="Gene3D" id="1.10.3080.10">
    <property type="entry name" value="Clc chloride channel"/>
    <property type="match status" value="1"/>
</dbReference>
<dbReference type="SUPFAM" id="SSF81340">
    <property type="entry name" value="Clc chloride channel"/>
    <property type="match status" value="1"/>
</dbReference>
<evidence type="ECO:0000256" key="9">
    <source>
        <dbReference type="ARBA" id="ARBA00023303"/>
    </source>
</evidence>
<keyword evidence="9" id="KW-0407">Ion channel</keyword>
<evidence type="ECO:0000256" key="2">
    <source>
        <dbReference type="ARBA" id="ARBA00022448"/>
    </source>
</evidence>